<sequence>MNSFNNKRILVVCKETFSYPLQFLVKKWQANNTVAAFFFNPCETKYSKCILNEITYYAYKDIPGLKLYTSDIIADEFTEKLNSNDICDQEMLDMIEKEYTHFQNVNNQIISTQFLTRHYHFRNYMYPCTYVQQLNWLILNYKNVISLINEFKPDVVVDTDNAELARTILREVCHKQRIPYINIDYPRYEFYKLYSGNLNLKYSDIFYDTYTKYLNGQESELKEGFEYIEEFRNKTFIMHAMYKGDVTAQYRPDSILTSIKRVYGMVRYFLSQDKAGNNKAIKKSNPILYPDSKEYVRFYFNFELNKQRLLRANKYFSAPEKVKYVYMPLPLIPESTTFSVSPMYVNELTIIEAVSKSLPAGWWLYVKEHQAMVGERGVEFYEKANRLPNVKMVQLNYYEDPKPWISNSQGVVTISGTTAYEAALMGKHSILFADTPFSLIEGIQRLKSFEDLPAAFREFNKPLDNKKSCAAYIEAVKVLGYPINLKLLLNKGEKILRGTELLDEEYQTNLNLLEQLFVDGYNNFKLQ</sequence>
<evidence type="ECO:0000313" key="2">
    <source>
        <dbReference type="Proteomes" id="UP000291191"/>
    </source>
</evidence>
<gene>
    <name evidence="1" type="ORF">EAJ06_12405</name>
</gene>
<dbReference type="SUPFAM" id="SSF53756">
    <property type="entry name" value="UDP-Glycosyltransferase/glycogen phosphorylase"/>
    <property type="match status" value="1"/>
</dbReference>
<dbReference type="AlphaFoldDB" id="A0A4Q5HCN4"/>
<dbReference type="OrthoDB" id="1432009at2"/>
<dbReference type="EMBL" id="RCXO01000015">
    <property type="protein sequence ID" value="RYT79729.1"/>
    <property type="molecule type" value="Genomic_DNA"/>
</dbReference>
<organism evidence="1 2">
    <name type="scientific">Bacteroides intestinalis</name>
    <dbReference type="NCBI Taxonomy" id="329854"/>
    <lineage>
        <taxon>Bacteria</taxon>
        <taxon>Pseudomonadati</taxon>
        <taxon>Bacteroidota</taxon>
        <taxon>Bacteroidia</taxon>
        <taxon>Bacteroidales</taxon>
        <taxon>Bacteroidaceae</taxon>
        <taxon>Bacteroides</taxon>
    </lineage>
</organism>
<protein>
    <recommendedName>
        <fullName evidence="3">Capsule polysaccharide biosynthesis protein</fullName>
    </recommendedName>
</protein>
<evidence type="ECO:0008006" key="3">
    <source>
        <dbReference type="Google" id="ProtNLM"/>
    </source>
</evidence>
<keyword evidence="2" id="KW-1185">Reference proteome</keyword>
<dbReference type="Proteomes" id="UP000291191">
    <property type="component" value="Unassembled WGS sequence"/>
</dbReference>
<evidence type="ECO:0000313" key="1">
    <source>
        <dbReference type="EMBL" id="RYT79729.1"/>
    </source>
</evidence>
<proteinExistence type="predicted"/>
<name>A0A4Q5HCN4_9BACE</name>
<reference evidence="1 2" key="1">
    <citation type="journal article" date="2019" name="Science, e1252229">
        <title>Invertible promoters mediate bacterial phase variation, antibiotic resistance, and host adaptation in the gut.</title>
        <authorList>
            <person name="Jiang X."/>
            <person name="Hall A.B."/>
            <person name="Arthur T.D."/>
            <person name="Plichta D.R."/>
            <person name="Covington C.T."/>
            <person name="Poyet M."/>
            <person name="Crothers J."/>
            <person name="Moses P.L."/>
            <person name="Tolonen A.C."/>
            <person name="Vlamakis H."/>
            <person name="Alm E.J."/>
            <person name="Xavier R.J."/>
        </authorList>
    </citation>
    <scope>NUCLEOTIDE SEQUENCE [LARGE SCALE GENOMIC DNA]</scope>
    <source>
        <strain evidence="2">bf_0095</strain>
    </source>
</reference>
<dbReference type="RefSeq" id="WP_115502535.1">
    <property type="nucleotide sequence ID" value="NZ_CABMMK010000003.1"/>
</dbReference>
<accession>A0A4Q5HCN4</accession>
<comment type="caution">
    <text evidence="1">The sequence shown here is derived from an EMBL/GenBank/DDBJ whole genome shotgun (WGS) entry which is preliminary data.</text>
</comment>